<proteinExistence type="predicted"/>
<dbReference type="RefSeq" id="WP_111571985.1">
    <property type="nucleotide sequence ID" value="NZ_QLME01000008.1"/>
</dbReference>
<sequence length="312" mass="36144">MAFKKIKNKRQKLIILFIICLFILPAAVSAENYKVIFNHLDGIGDDYGPGDYEYPQNHIFQNKGHLFDLKAMTIFEGENEYKIRFSFSNLTDPWGAEFGFSLPLIEMYIDHQSGGSNQIFHEGANVSFKENFNWNKFIKISGWWVRVFNPNSEKENLMNINELSLSDPDSNGNLSLSRKDNDLFLKIPKSEIDSLEKSRIVVMVGSFDPFGYDHFRSLSRTKSYWQVYSENEILDSKSPRLLDLLVPGGQSQKEVLSGQLPELPYLKVESELPVREPTLVDKLQPLNKISLSILFLYILFLIFVIYKFKYHK</sequence>
<evidence type="ECO:0000259" key="2">
    <source>
        <dbReference type="Pfam" id="PF09985"/>
    </source>
</evidence>
<evidence type="ECO:0000256" key="1">
    <source>
        <dbReference type="SAM" id="Phobius"/>
    </source>
</evidence>
<dbReference type="EMBL" id="SODA01000015">
    <property type="protein sequence ID" value="TDW02667.1"/>
    <property type="molecule type" value="Genomic_DNA"/>
</dbReference>
<keyword evidence="1" id="KW-0812">Transmembrane</keyword>
<feature type="transmembrane region" description="Helical" evidence="1">
    <location>
        <begin position="289"/>
        <end position="308"/>
    </location>
</feature>
<dbReference type="Pfam" id="PF09985">
    <property type="entry name" value="Glucodextran_C"/>
    <property type="match status" value="1"/>
</dbReference>
<dbReference type="CDD" id="cd09626">
    <property type="entry name" value="DOMON_glucodextranase_like"/>
    <property type="match status" value="1"/>
</dbReference>
<gene>
    <name evidence="3" type="ORF">C8C77_11570</name>
</gene>
<dbReference type="SUPFAM" id="SSF49344">
    <property type="entry name" value="CBD9-like"/>
    <property type="match status" value="1"/>
</dbReference>
<evidence type="ECO:0000313" key="4">
    <source>
        <dbReference type="Proteomes" id="UP000294697"/>
    </source>
</evidence>
<dbReference type="AlphaFoldDB" id="A0A4R7Z4D7"/>
<name>A0A4R7Z4D7_9FIRM</name>
<keyword evidence="1" id="KW-1133">Transmembrane helix</keyword>
<keyword evidence="1" id="KW-0472">Membrane</keyword>
<feature type="domain" description="Glucodextranase-like C-terminal" evidence="2">
    <location>
        <begin position="36"/>
        <end position="257"/>
    </location>
</feature>
<dbReference type="Proteomes" id="UP000294697">
    <property type="component" value="Unassembled WGS sequence"/>
</dbReference>
<dbReference type="OrthoDB" id="9806081at2"/>
<accession>A0A4R7Z4D7</accession>
<organism evidence="3 4">
    <name type="scientific">Halanaerobium saccharolyticum</name>
    <dbReference type="NCBI Taxonomy" id="43595"/>
    <lineage>
        <taxon>Bacteria</taxon>
        <taxon>Bacillati</taxon>
        <taxon>Bacillota</taxon>
        <taxon>Clostridia</taxon>
        <taxon>Halanaerobiales</taxon>
        <taxon>Halanaerobiaceae</taxon>
        <taxon>Halanaerobium</taxon>
    </lineage>
</organism>
<evidence type="ECO:0000313" key="3">
    <source>
        <dbReference type="EMBL" id="TDW02667.1"/>
    </source>
</evidence>
<dbReference type="InterPro" id="IPR019248">
    <property type="entry name" value="Glucodextran_C"/>
</dbReference>
<protein>
    <submittedName>
        <fullName evidence="3">Glucodextranase-like protein</fullName>
    </submittedName>
</protein>
<dbReference type="Gene3D" id="2.60.40.1190">
    <property type="match status" value="1"/>
</dbReference>
<reference evidence="3 4" key="1">
    <citation type="submission" date="2019-03" db="EMBL/GenBank/DDBJ databases">
        <title>Subsurface microbial communities from deep shales in Ohio and West Virginia, USA.</title>
        <authorList>
            <person name="Wrighton K."/>
        </authorList>
    </citation>
    <scope>NUCLEOTIDE SEQUENCE [LARGE SCALE GENOMIC DNA]</scope>
    <source>
        <strain evidence="3 4">MSL9.2</strain>
    </source>
</reference>
<comment type="caution">
    <text evidence="3">The sequence shown here is derived from an EMBL/GenBank/DDBJ whole genome shotgun (WGS) entry which is preliminary data.</text>
</comment>